<dbReference type="Proteomes" id="UP000574390">
    <property type="component" value="Unassembled WGS sequence"/>
</dbReference>
<comment type="caution">
    <text evidence="1">The sequence shown here is derived from an EMBL/GenBank/DDBJ whole genome shotgun (WGS) entry which is preliminary data.</text>
</comment>
<protein>
    <submittedName>
        <fullName evidence="1">Uncharacterized protein</fullName>
    </submittedName>
</protein>
<evidence type="ECO:0000313" key="2">
    <source>
        <dbReference type="Proteomes" id="UP000574390"/>
    </source>
</evidence>
<dbReference type="AlphaFoldDB" id="A0A7J6UEW9"/>
<name>A0A7J6UEW9_PEROL</name>
<evidence type="ECO:0000313" key="1">
    <source>
        <dbReference type="EMBL" id="KAF4755678.1"/>
    </source>
</evidence>
<dbReference type="EMBL" id="JABANM010000596">
    <property type="protein sequence ID" value="KAF4755678.1"/>
    <property type="molecule type" value="Genomic_DNA"/>
</dbReference>
<sequence length="88" mass="10058">MSFGRLLMNRRVKGESRDGMEFVLVTITDEYPRLTRELHEIGLGGGPVVYADDDGDTAHDFYEANDKGELQKLPRSKLHRCDAKNEIY</sequence>
<reference evidence="1 2" key="1">
    <citation type="submission" date="2020-04" db="EMBL/GenBank/DDBJ databases">
        <title>Perkinsus olseni comparative genomics.</title>
        <authorList>
            <person name="Bogema D.R."/>
        </authorList>
    </citation>
    <scope>NUCLEOTIDE SEQUENCE [LARGE SCALE GENOMIC DNA]</scope>
    <source>
        <strain evidence="1">ATCC PRA-205</strain>
    </source>
</reference>
<proteinExistence type="predicted"/>
<gene>
    <name evidence="1" type="ORF">FOZ62_029063</name>
</gene>
<accession>A0A7J6UEW9</accession>
<organism evidence="1 2">
    <name type="scientific">Perkinsus olseni</name>
    <name type="common">Perkinsus atlanticus</name>
    <dbReference type="NCBI Taxonomy" id="32597"/>
    <lineage>
        <taxon>Eukaryota</taxon>
        <taxon>Sar</taxon>
        <taxon>Alveolata</taxon>
        <taxon>Perkinsozoa</taxon>
        <taxon>Perkinsea</taxon>
        <taxon>Perkinsida</taxon>
        <taxon>Perkinsidae</taxon>
        <taxon>Perkinsus</taxon>
    </lineage>
</organism>